<dbReference type="GO" id="GO:0000139">
    <property type="term" value="C:Golgi membrane"/>
    <property type="evidence" value="ECO:0007669"/>
    <property type="project" value="InterPro"/>
</dbReference>
<name>A0A2I0TRP3_LIMLA</name>
<dbReference type="PANTHER" id="PTHR22909:SF23">
    <property type="entry name" value="GOLGI INTEGRAL MEMBRANE PROTEIN 4-LIKE"/>
    <property type="match status" value="1"/>
</dbReference>
<dbReference type="PROSITE" id="PS51257">
    <property type="entry name" value="PROKAR_LIPOPROTEIN"/>
    <property type="match status" value="1"/>
</dbReference>
<keyword evidence="1" id="KW-0175">Coiled coil</keyword>
<feature type="coiled-coil region" evidence="1">
    <location>
        <begin position="29"/>
        <end position="148"/>
    </location>
</feature>
<sequence length="381" mass="42215">MCSRRQKGLLQTGFCLVTVACLGSGVFMYNHLQQKVRNAEALAQKYKQQQEALSAQLQVVYEHRSRLERSLQKERGEHKKTKEDFLVYKLEAQEALNKEKNQHDDVKKQLLDLQLQHNSLKLEHRKALETHSQKYAQLQQEKDSEVSNLQVEGNHLTGSAVGSGDLTAVSCSCFSTFQSPQAQMEEFRQLKEALQKMPSFKGGGAGKGQQQFQALKEQPVVPANSQLQLGRQKAFPVNQENRPGGNPLASQVSGVQKQADGPLLQGQNSYSNDGPRPQANVIFTHPAPLQDANSLPGAVPAWPARRGDGHVIRFTRTMNSLPNGNPDVKMVMRIQVKSNEESQAPGLSPSDLKQPSAADKPQLPESHHSPGNKPVQMQRCP</sequence>
<evidence type="ECO:0000313" key="3">
    <source>
        <dbReference type="EMBL" id="PKU36451.1"/>
    </source>
</evidence>
<feature type="region of interest" description="Disordered" evidence="2">
    <location>
        <begin position="337"/>
        <end position="381"/>
    </location>
</feature>
<protein>
    <submittedName>
        <fullName evidence="3">Golgi integral membrane protein 4-like</fullName>
    </submittedName>
</protein>
<dbReference type="InterPro" id="IPR042336">
    <property type="entry name" value="GOLIM4"/>
</dbReference>
<keyword evidence="4" id="KW-1185">Reference proteome</keyword>
<feature type="region of interest" description="Disordered" evidence="2">
    <location>
        <begin position="237"/>
        <end position="279"/>
    </location>
</feature>
<reference evidence="4" key="2">
    <citation type="submission" date="2017-12" db="EMBL/GenBank/DDBJ databases">
        <title>Genome sequence of the Bar-tailed Godwit (Limosa lapponica baueri).</title>
        <authorList>
            <person name="Lima N.C.B."/>
            <person name="Parody-Merino A.M."/>
            <person name="Battley P.F."/>
            <person name="Fidler A.E."/>
            <person name="Prosdocimi F."/>
        </authorList>
    </citation>
    <scope>NUCLEOTIDE SEQUENCE [LARGE SCALE GENOMIC DNA]</scope>
</reference>
<evidence type="ECO:0000256" key="1">
    <source>
        <dbReference type="SAM" id="Coils"/>
    </source>
</evidence>
<accession>A0A2I0TRP3</accession>
<gene>
    <name evidence="3" type="ORF">llap_13246</name>
</gene>
<dbReference type="Proteomes" id="UP000233556">
    <property type="component" value="Unassembled WGS sequence"/>
</dbReference>
<organism evidence="3 4">
    <name type="scientific">Limosa lapponica baueri</name>
    <dbReference type="NCBI Taxonomy" id="1758121"/>
    <lineage>
        <taxon>Eukaryota</taxon>
        <taxon>Metazoa</taxon>
        <taxon>Chordata</taxon>
        <taxon>Craniata</taxon>
        <taxon>Vertebrata</taxon>
        <taxon>Euteleostomi</taxon>
        <taxon>Archelosauria</taxon>
        <taxon>Archosauria</taxon>
        <taxon>Dinosauria</taxon>
        <taxon>Saurischia</taxon>
        <taxon>Theropoda</taxon>
        <taxon>Coelurosauria</taxon>
        <taxon>Aves</taxon>
        <taxon>Neognathae</taxon>
        <taxon>Neoaves</taxon>
        <taxon>Charadriiformes</taxon>
        <taxon>Scolopacidae</taxon>
        <taxon>Limosa</taxon>
    </lineage>
</organism>
<dbReference type="AlphaFoldDB" id="A0A2I0TRP3"/>
<dbReference type="OrthoDB" id="6288648at2759"/>
<dbReference type="PANTHER" id="PTHR22909">
    <property type="entry name" value="GOLGI INTEGRAL MEMBRANE PROTEIN 4"/>
    <property type="match status" value="1"/>
</dbReference>
<evidence type="ECO:0000313" key="4">
    <source>
        <dbReference type="Proteomes" id="UP000233556"/>
    </source>
</evidence>
<dbReference type="EMBL" id="KZ507626">
    <property type="protein sequence ID" value="PKU36451.1"/>
    <property type="molecule type" value="Genomic_DNA"/>
</dbReference>
<reference evidence="4" key="1">
    <citation type="submission" date="2017-11" db="EMBL/GenBank/DDBJ databases">
        <authorList>
            <person name="Lima N.C."/>
            <person name="Parody-Merino A.M."/>
            <person name="Battley P.F."/>
            <person name="Fidler A.E."/>
            <person name="Prosdocimi F."/>
        </authorList>
    </citation>
    <scope>NUCLEOTIDE SEQUENCE [LARGE SCALE GENOMIC DNA]</scope>
</reference>
<evidence type="ECO:0000256" key="2">
    <source>
        <dbReference type="SAM" id="MobiDB-lite"/>
    </source>
</evidence>
<proteinExistence type="predicted"/>